<organism evidence="2">
    <name type="scientific">marine sediment metagenome</name>
    <dbReference type="NCBI Taxonomy" id="412755"/>
    <lineage>
        <taxon>unclassified sequences</taxon>
        <taxon>metagenomes</taxon>
        <taxon>ecological metagenomes</taxon>
    </lineage>
</organism>
<evidence type="ECO:0000313" key="2">
    <source>
        <dbReference type="EMBL" id="KKK90754.1"/>
    </source>
</evidence>
<feature type="domain" description="Methyltransferase" evidence="1">
    <location>
        <begin position="75"/>
        <end position="184"/>
    </location>
</feature>
<name>A0A0F9BJI9_9ZZZZ</name>
<dbReference type="InterPro" id="IPR029063">
    <property type="entry name" value="SAM-dependent_MTases_sf"/>
</dbReference>
<dbReference type="Pfam" id="PF13847">
    <property type="entry name" value="Methyltransf_31"/>
    <property type="match status" value="1"/>
</dbReference>
<dbReference type="EMBL" id="LAZR01048956">
    <property type="protein sequence ID" value="KKK90754.1"/>
    <property type="molecule type" value="Genomic_DNA"/>
</dbReference>
<dbReference type="PANTHER" id="PTHR43861">
    <property type="entry name" value="TRANS-ACONITATE 2-METHYLTRANSFERASE-RELATED"/>
    <property type="match status" value="1"/>
</dbReference>
<reference evidence="2" key="1">
    <citation type="journal article" date="2015" name="Nature">
        <title>Complex archaea that bridge the gap between prokaryotes and eukaryotes.</title>
        <authorList>
            <person name="Spang A."/>
            <person name="Saw J.H."/>
            <person name="Jorgensen S.L."/>
            <person name="Zaremba-Niedzwiedzka K."/>
            <person name="Martijn J."/>
            <person name="Lind A.E."/>
            <person name="van Eijk R."/>
            <person name="Schleper C."/>
            <person name="Guy L."/>
            <person name="Ettema T.J."/>
        </authorList>
    </citation>
    <scope>NUCLEOTIDE SEQUENCE</scope>
</reference>
<sequence>MGNNAFEKHIIDEDSEIASLIKDGLMDTYFSLYNKDHFNSDIGKHEIAENVFLRYNEAFRHTLPWVSRHIDLKPAKVIEIGCGTGCSTAAFAHIVEQIDGYDIDESAILGAQKRMEVFGFKNCSFYLIQAENLIMNLLKNNSDGADLILLFAVLEHMTPDECINTIKTCWRFLRPNGLLVVTETPNRLTYSDKHTSLLPFFQMLPYDLCLKYYHNSPRDVFVESMERNVAKKSIKDATLRLNRWGRGISYHEFEIALGDAYKNNLVAQGFEAEILLWFAVTKEEELLRMFMEDLKLEIPIGFTRECLNLIYKKSNSTNEDCRVPEIQYSTDLKNDSIRENYELKLKERKILIESKKAEIREKDRIINSLLRDKELIYSSWSYRIGNYLLQPFRFIQSSIQQGKMVK</sequence>
<dbReference type="InterPro" id="IPR025714">
    <property type="entry name" value="Methyltranfer_dom"/>
</dbReference>
<accession>A0A0F9BJI9</accession>
<evidence type="ECO:0000259" key="1">
    <source>
        <dbReference type="Pfam" id="PF13847"/>
    </source>
</evidence>
<comment type="caution">
    <text evidence="2">The sequence shown here is derived from an EMBL/GenBank/DDBJ whole genome shotgun (WGS) entry which is preliminary data.</text>
</comment>
<gene>
    <name evidence="2" type="ORF">LCGC14_2719840</name>
</gene>
<protein>
    <recommendedName>
        <fullName evidence="1">Methyltransferase domain-containing protein</fullName>
    </recommendedName>
</protein>
<dbReference type="SUPFAM" id="SSF53335">
    <property type="entry name" value="S-adenosyl-L-methionine-dependent methyltransferases"/>
    <property type="match status" value="1"/>
</dbReference>
<dbReference type="AlphaFoldDB" id="A0A0F9BJI9"/>
<proteinExistence type="predicted"/>
<dbReference type="Gene3D" id="3.40.50.150">
    <property type="entry name" value="Vaccinia Virus protein VP39"/>
    <property type="match status" value="1"/>
</dbReference>
<dbReference type="CDD" id="cd02440">
    <property type="entry name" value="AdoMet_MTases"/>
    <property type="match status" value="1"/>
</dbReference>